<dbReference type="EMBL" id="OX451739">
    <property type="protein sequence ID" value="CAI8611185.1"/>
    <property type="molecule type" value="Genomic_DNA"/>
</dbReference>
<evidence type="ECO:0000313" key="3">
    <source>
        <dbReference type="Proteomes" id="UP001157006"/>
    </source>
</evidence>
<organism evidence="2 3">
    <name type="scientific">Vicia faba</name>
    <name type="common">Broad bean</name>
    <name type="synonym">Faba vulgaris</name>
    <dbReference type="NCBI Taxonomy" id="3906"/>
    <lineage>
        <taxon>Eukaryota</taxon>
        <taxon>Viridiplantae</taxon>
        <taxon>Streptophyta</taxon>
        <taxon>Embryophyta</taxon>
        <taxon>Tracheophyta</taxon>
        <taxon>Spermatophyta</taxon>
        <taxon>Magnoliopsida</taxon>
        <taxon>eudicotyledons</taxon>
        <taxon>Gunneridae</taxon>
        <taxon>Pentapetalae</taxon>
        <taxon>rosids</taxon>
        <taxon>fabids</taxon>
        <taxon>Fabales</taxon>
        <taxon>Fabaceae</taxon>
        <taxon>Papilionoideae</taxon>
        <taxon>50 kb inversion clade</taxon>
        <taxon>NPAAA clade</taxon>
        <taxon>Hologalegina</taxon>
        <taxon>IRL clade</taxon>
        <taxon>Fabeae</taxon>
        <taxon>Vicia</taxon>
    </lineage>
</organism>
<dbReference type="PANTHER" id="PTHR33710">
    <property type="entry name" value="BNAC02G09200D PROTEIN"/>
    <property type="match status" value="1"/>
</dbReference>
<feature type="transmembrane region" description="Helical" evidence="1">
    <location>
        <begin position="27"/>
        <end position="51"/>
    </location>
</feature>
<keyword evidence="1" id="KW-1133">Transmembrane helix</keyword>
<evidence type="ECO:0000256" key="1">
    <source>
        <dbReference type="SAM" id="Phobius"/>
    </source>
</evidence>
<keyword evidence="1" id="KW-0472">Membrane</keyword>
<reference evidence="2 3" key="1">
    <citation type="submission" date="2023-01" db="EMBL/GenBank/DDBJ databases">
        <authorList>
            <person name="Kreplak J."/>
        </authorList>
    </citation>
    <scope>NUCLEOTIDE SEQUENCE [LARGE SCALE GENOMIC DNA]</scope>
</reference>
<keyword evidence="3" id="KW-1185">Reference proteome</keyword>
<gene>
    <name evidence="2" type="ORF">VFH_IV217480</name>
</gene>
<sequence>MKYMGHQIYHGVSSEISTTYCLNKTRWVCILILTGYVSVFVKWLVIVTWLINRLKGINLHGQRVELLIEERLARALTDTDWLQLFPNAKHLNLIATHSDQSPIMLDCEPKPRVKRKFMFRFENKWLGEDGIMEIIQGWKAREEVEVENCIVSFAYNLVDWCRNRGRDERLEFARCK</sequence>
<dbReference type="Proteomes" id="UP001157006">
    <property type="component" value="Chromosome 4"/>
</dbReference>
<name>A0AAV1AL25_VICFA</name>
<accession>A0AAV1AL25</accession>
<protein>
    <submittedName>
        <fullName evidence="2">Uncharacterized protein</fullName>
    </submittedName>
</protein>
<dbReference type="PANTHER" id="PTHR33710:SF79">
    <property type="entry name" value="OS06G0205337 PROTEIN"/>
    <property type="match status" value="1"/>
</dbReference>
<keyword evidence="1" id="KW-0812">Transmembrane</keyword>
<proteinExistence type="predicted"/>
<dbReference type="AlphaFoldDB" id="A0AAV1AL25"/>
<evidence type="ECO:0000313" key="2">
    <source>
        <dbReference type="EMBL" id="CAI8611185.1"/>
    </source>
</evidence>